<dbReference type="InterPro" id="IPR029058">
    <property type="entry name" value="AB_hydrolase_fold"/>
</dbReference>
<evidence type="ECO:0000256" key="3">
    <source>
        <dbReference type="ARBA" id="ARBA00023098"/>
    </source>
</evidence>
<dbReference type="Proteomes" id="UP001520878">
    <property type="component" value="Unassembled WGS sequence"/>
</dbReference>
<keyword evidence="3" id="KW-0443">Lipid metabolism</keyword>
<reference evidence="5 6" key="1">
    <citation type="submission" date="2021-10" db="EMBL/GenBank/DDBJ databases">
        <title>Draft genome of Aestuariibacter halophilus JC2043.</title>
        <authorList>
            <person name="Emsley S.A."/>
            <person name="Pfannmuller K.M."/>
            <person name="Ushijima B."/>
            <person name="Saw J.H."/>
            <person name="Videau P."/>
        </authorList>
    </citation>
    <scope>NUCLEOTIDE SEQUENCE [LARGE SCALE GENOMIC DNA]</scope>
    <source>
        <strain evidence="5 6">JC2043</strain>
    </source>
</reference>
<dbReference type="PIRSF" id="PIRSF031982">
    <property type="entry name" value="UCP031982_abhydr"/>
    <property type="match status" value="1"/>
</dbReference>
<evidence type="ECO:0000313" key="6">
    <source>
        <dbReference type="Proteomes" id="UP001520878"/>
    </source>
</evidence>
<feature type="signal peptide" evidence="4">
    <location>
        <begin position="1"/>
        <end position="21"/>
    </location>
</feature>
<keyword evidence="6" id="KW-1185">Reference proteome</keyword>
<sequence length="343" mass="37407">MKTLLFLMLMILLSYLHPVTAKSTADIAHTTADFYDTVRQRPLKVDIWYPRGTSCNGVQVCLDDSANSSLVLLSHGSMGAARDLNWLAKALAQKGYAVIGLNHYGESWVYGQNSIDRAVITDLTLRPGDAHFVLDALTRNRDVDGQPVFNRQPDTTQVSFIGHSAGGATAFLLAGARPDIAQAYRYCQQPDSRSDKSCAYIAHMPEPEDRGPMPAQTEPRVARIVALDPALGHAMTIDSLTHVKPAALIIGSVDNDFLAFDYHAARYAKHIPDDRLLALNNGEGHFVYLGECQHAHQALGVSLCQDRPDVDRTVVHQRLLGPILEHLGKDQSGSAPNAHGASQ</sequence>
<organism evidence="5 6">
    <name type="scientific">Fluctibacter halophilus</name>
    <dbReference type="NCBI Taxonomy" id="226011"/>
    <lineage>
        <taxon>Bacteria</taxon>
        <taxon>Pseudomonadati</taxon>
        <taxon>Pseudomonadota</taxon>
        <taxon>Gammaproteobacteria</taxon>
        <taxon>Alteromonadales</taxon>
        <taxon>Alteromonadaceae</taxon>
        <taxon>Fluctibacter</taxon>
    </lineage>
</organism>
<dbReference type="Gene3D" id="3.40.50.1820">
    <property type="entry name" value="alpha/beta hydrolase"/>
    <property type="match status" value="1"/>
</dbReference>
<proteinExistence type="predicted"/>
<protein>
    <recommendedName>
        <fullName evidence="7">Dienelactone hydrolase</fullName>
    </recommendedName>
</protein>
<dbReference type="EMBL" id="JAJEWP010000006">
    <property type="protein sequence ID" value="MCC2617804.1"/>
    <property type="molecule type" value="Genomic_DNA"/>
</dbReference>
<evidence type="ECO:0000256" key="1">
    <source>
        <dbReference type="ARBA" id="ARBA00022801"/>
    </source>
</evidence>
<comment type="caution">
    <text evidence="5">The sequence shown here is derived from an EMBL/GenBank/DDBJ whole genome shotgun (WGS) entry which is preliminary data.</text>
</comment>
<dbReference type="RefSeq" id="WP_229162195.1">
    <property type="nucleotide sequence ID" value="NZ_JAJEWP010000006.1"/>
</dbReference>
<keyword evidence="4" id="KW-0732">Signal</keyword>
<dbReference type="InterPro" id="IPR016986">
    <property type="entry name" value="UCP031982_abhydr"/>
</dbReference>
<dbReference type="PANTHER" id="PTHR10272">
    <property type="entry name" value="PLATELET-ACTIVATING FACTOR ACETYLHYDROLASE"/>
    <property type="match status" value="1"/>
</dbReference>
<feature type="chain" id="PRO_5045247292" description="Dienelactone hydrolase" evidence="4">
    <location>
        <begin position="22"/>
        <end position="343"/>
    </location>
</feature>
<keyword evidence="1" id="KW-0378">Hydrolase</keyword>
<evidence type="ECO:0000256" key="2">
    <source>
        <dbReference type="ARBA" id="ARBA00022963"/>
    </source>
</evidence>
<gene>
    <name evidence="5" type="ORF">LJ739_16250</name>
</gene>
<evidence type="ECO:0000256" key="4">
    <source>
        <dbReference type="SAM" id="SignalP"/>
    </source>
</evidence>
<accession>A0ABS8GB37</accession>
<evidence type="ECO:0000313" key="5">
    <source>
        <dbReference type="EMBL" id="MCC2617804.1"/>
    </source>
</evidence>
<dbReference type="PANTHER" id="PTHR10272:SF0">
    <property type="entry name" value="PLATELET-ACTIVATING FACTOR ACETYLHYDROLASE"/>
    <property type="match status" value="1"/>
</dbReference>
<evidence type="ECO:0008006" key="7">
    <source>
        <dbReference type="Google" id="ProtNLM"/>
    </source>
</evidence>
<keyword evidence="2" id="KW-0442">Lipid degradation</keyword>
<dbReference type="SUPFAM" id="SSF53474">
    <property type="entry name" value="alpha/beta-Hydrolases"/>
    <property type="match status" value="1"/>
</dbReference>
<name>A0ABS8GB37_9ALTE</name>